<dbReference type="InterPro" id="IPR010982">
    <property type="entry name" value="Lambda_DNA-bd_dom_sf"/>
</dbReference>
<dbReference type="InterPro" id="IPR050807">
    <property type="entry name" value="TransReg_Diox_bact_type"/>
</dbReference>
<dbReference type="InterPro" id="IPR013096">
    <property type="entry name" value="Cupin_2"/>
</dbReference>
<dbReference type="RefSeq" id="WP_036938782.1">
    <property type="nucleotide sequence ID" value="NZ_JQKC01000007.1"/>
</dbReference>
<dbReference type="GO" id="GO:0003677">
    <property type="term" value="F:DNA binding"/>
    <property type="evidence" value="ECO:0007669"/>
    <property type="project" value="UniProtKB-KW"/>
</dbReference>
<protein>
    <submittedName>
        <fullName evidence="3">Transcriptional regulator, XRE family with cupin 2 sensor</fullName>
    </submittedName>
</protein>
<sequence>MSEQIKQIALRIKELREISKVSIEDLAMQLKVPVETYKQYESGTYDIPVSFLYEIANKFNVDLTAILTGEGPKLRTYALVRKDKGIEVNRRTDYKYQHLAYNFLHKKAEPFLVTVEPDQEESPIKTNSHPGQEFNYCLQGTLKIVIDGHEIILNEGDSLFFDSSAKHGMKALNGKVAKFLAIIL</sequence>
<dbReference type="InterPro" id="IPR014710">
    <property type="entry name" value="RmlC-like_jellyroll"/>
</dbReference>
<dbReference type="Proteomes" id="UP000036923">
    <property type="component" value="Unassembled WGS sequence"/>
</dbReference>
<keyword evidence="4" id="KW-1185">Reference proteome</keyword>
<evidence type="ECO:0000313" key="4">
    <source>
        <dbReference type="Proteomes" id="UP000036923"/>
    </source>
</evidence>
<name>A0A0L6JRM4_9FIRM</name>
<dbReference type="InterPro" id="IPR011051">
    <property type="entry name" value="RmlC_Cupin_sf"/>
</dbReference>
<dbReference type="CDD" id="cd02209">
    <property type="entry name" value="cupin_XRE_C"/>
    <property type="match status" value="1"/>
</dbReference>
<dbReference type="SUPFAM" id="SSF51182">
    <property type="entry name" value="RmlC-like cupins"/>
    <property type="match status" value="1"/>
</dbReference>
<organism evidence="3 4">
    <name type="scientific">Pseudobacteroides cellulosolvens ATCC 35603 = DSM 2933</name>
    <dbReference type="NCBI Taxonomy" id="398512"/>
    <lineage>
        <taxon>Bacteria</taxon>
        <taxon>Bacillati</taxon>
        <taxon>Bacillota</taxon>
        <taxon>Clostridia</taxon>
        <taxon>Eubacteriales</taxon>
        <taxon>Oscillospiraceae</taxon>
        <taxon>Pseudobacteroides</taxon>
    </lineage>
</organism>
<dbReference type="GO" id="GO:0003700">
    <property type="term" value="F:DNA-binding transcription factor activity"/>
    <property type="evidence" value="ECO:0007669"/>
    <property type="project" value="TreeGrafter"/>
</dbReference>
<dbReference type="SUPFAM" id="SSF47413">
    <property type="entry name" value="lambda repressor-like DNA-binding domains"/>
    <property type="match status" value="1"/>
</dbReference>
<dbReference type="STRING" id="398512.Bccel_3707"/>
<dbReference type="Pfam" id="PF07883">
    <property type="entry name" value="Cupin_2"/>
    <property type="match status" value="1"/>
</dbReference>
<keyword evidence="1" id="KW-0238">DNA-binding</keyword>
<dbReference type="SMART" id="SM00530">
    <property type="entry name" value="HTH_XRE"/>
    <property type="match status" value="1"/>
</dbReference>
<gene>
    <name evidence="3" type="ORF">Bccel_3707</name>
</gene>
<dbReference type="Gene3D" id="1.10.260.40">
    <property type="entry name" value="lambda repressor-like DNA-binding domains"/>
    <property type="match status" value="1"/>
</dbReference>
<dbReference type="PANTHER" id="PTHR46797">
    <property type="entry name" value="HTH-TYPE TRANSCRIPTIONAL REGULATOR"/>
    <property type="match status" value="1"/>
</dbReference>
<dbReference type="EMBL" id="LGTC01000001">
    <property type="protein sequence ID" value="KNY28433.1"/>
    <property type="molecule type" value="Genomic_DNA"/>
</dbReference>
<dbReference type="CDD" id="cd00093">
    <property type="entry name" value="HTH_XRE"/>
    <property type="match status" value="1"/>
</dbReference>
<evidence type="ECO:0000256" key="1">
    <source>
        <dbReference type="ARBA" id="ARBA00023125"/>
    </source>
</evidence>
<dbReference type="AlphaFoldDB" id="A0A0L6JRM4"/>
<feature type="domain" description="HTH cro/C1-type" evidence="2">
    <location>
        <begin position="12"/>
        <end position="66"/>
    </location>
</feature>
<dbReference type="eggNOG" id="COG1917">
    <property type="taxonomic scope" value="Bacteria"/>
</dbReference>
<dbReference type="GO" id="GO:0005829">
    <property type="term" value="C:cytosol"/>
    <property type="evidence" value="ECO:0007669"/>
    <property type="project" value="TreeGrafter"/>
</dbReference>
<dbReference type="OrthoDB" id="9814553at2"/>
<proteinExistence type="predicted"/>
<accession>A0A0L6JRM4</accession>
<comment type="caution">
    <text evidence="3">The sequence shown here is derived from an EMBL/GenBank/DDBJ whole genome shotgun (WGS) entry which is preliminary data.</text>
</comment>
<dbReference type="PANTHER" id="PTHR46797:SF19">
    <property type="entry name" value="BLL2473 PROTEIN"/>
    <property type="match status" value="1"/>
</dbReference>
<dbReference type="Gene3D" id="2.60.120.10">
    <property type="entry name" value="Jelly Rolls"/>
    <property type="match status" value="1"/>
</dbReference>
<reference evidence="4" key="1">
    <citation type="submission" date="2015-07" db="EMBL/GenBank/DDBJ databases">
        <title>Near-Complete Genome Sequence of the Cellulolytic Bacterium Bacteroides (Pseudobacteroides) cellulosolvens ATCC 35603.</title>
        <authorList>
            <person name="Dassa B."/>
            <person name="Utturkar S.M."/>
            <person name="Klingeman D.M."/>
            <person name="Hurt R.A."/>
            <person name="Keller M."/>
            <person name="Xu J."/>
            <person name="Reddy Y.H.K."/>
            <person name="Borovok I."/>
            <person name="Grinberg I.R."/>
            <person name="Lamed R."/>
            <person name="Zhivin O."/>
            <person name="Bayer E.A."/>
            <person name="Brown S.D."/>
        </authorList>
    </citation>
    <scope>NUCLEOTIDE SEQUENCE [LARGE SCALE GENOMIC DNA]</scope>
    <source>
        <strain evidence="4">DSM 2933</strain>
    </source>
</reference>
<evidence type="ECO:0000259" key="2">
    <source>
        <dbReference type="PROSITE" id="PS50943"/>
    </source>
</evidence>
<dbReference type="PATRIC" id="fig|398512.5.peg.3883"/>
<dbReference type="PROSITE" id="PS50943">
    <property type="entry name" value="HTH_CROC1"/>
    <property type="match status" value="1"/>
</dbReference>
<dbReference type="Pfam" id="PF12844">
    <property type="entry name" value="HTH_19"/>
    <property type="match status" value="1"/>
</dbReference>
<dbReference type="InterPro" id="IPR001387">
    <property type="entry name" value="Cro/C1-type_HTH"/>
</dbReference>
<evidence type="ECO:0000313" key="3">
    <source>
        <dbReference type="EMBL" id="KNY28433.1"/>
    </source>
</evidence>